<dbReference type="GO" id="GO:0030041">
    <property type="term" value="P:actin filament polymerization"/>
    <property type="evidence" value="ECO:0007669"/>
    <property type="project" value="TreeGrafter"/>
</dbReference>
<dbReference type="GO" id="GO:0005884">
    <property type="term" value="C:actin filament"/>
    <property type="evidence" value="ECO:0007669"/>
    <property type="project" value="TreeGrafter"/>
</dbReference>
<evidence type="ECO:0000313" key="3">
    <source>
        <dbReference type="Proteomes" id="UP000033140"/>
    </source>
</evidence>
<dbReference type="STRING" id="698492.A0A0E9NEK5"/>
<dbReference type="PANTHER" id="PTHR45691:SF6">
    <property type="entry name" value="PROTEIN DIAPHANOUS"/>
    <property type="match status" value="1"/>
</dbReference>
<reference evidence="2 3" key="1">
    <citation type="journal article" date="2011" name="J. Gen. Appl. Microbiol.">
        <title>Draft genome sequencing of the enigmatic yeast Saitoella complicata.</title>
        <authorList>
            <person name="Nishida H."/>
            <person name="Hamamoto M."/>
            <person name="Sugiyama J."/>
        </authorList>
    </citation>
    <scope>NUCLEOTIDE SEQUENCE [LARGE SCALE GENOMIC DNA]</scope>
    <source>
        <strain evidence="2 3">NRRL Y-17804</strain>
    </source>
</reference>
<accession>A0A0E9NEK5</accession>
<feature type="compositionally biased region" description="Basic and acidic residues" evidence="1">
    <location>
        <begin position="237"/>
        <end position="247"/>
    </location>
</feature>
<proteinExistence type="predicted"/>
<feature type="compositionally biased region" description="Low complexity" evidence="1">
    <location>
        <begin position="122"/>
        <end position="131"/>
    </location>
</feature>
<sequence>MSNPSVNGEKLGAEERRAYKFWWTVLHPAQGRISFQNVMKFLKGFGLGIGDVTEILALFPDSSDGLLKEEFFAMVRVVGRYLLYGDIDLEMVERQVPVPENLLYPVTAETPDEQAKERSSSDRSSISNEQSVPQAPGSATSTTANDQAGNPFRRTLHAEPVPSHPIDLHSMFKSPNPMASQPATAESTPAPSIFDGRGQQNRETPDSSRNNSLREQERSAVHAPPPPPPSRGGNSITKEDKKEKEKANAPPPPPPPLSQSTSTKKVTPEAPRPPAARRVSASLNDPFSAPEPPPPRKPPTPSISPLKTAAPGPSTSTPTPPRPPPARRTSMNLEGAGIGSATPPRPPPVRKVSMDKHAPIIPSPALGSPISKSPASTRRPSADEEHTGNVPQPPPPRLRPRTSSSSSVNGVRKEEEISTATPPPVPATRHGRVLSINRARSSMEVPVVAEDEEESTEDDMSRRSSLNVAGSEMGRVGFFGHRKTNSASVSETSLPGGLHRRASSSGAGQAPPPPPTSRLKTVTAPEPDAHGAEQKQQQAPLPTNHGDDLNARLEELRREVEALKGRYS</sequence>
<protein>
    <recommendedName>
        <fullName evidence="4">EH domain-containing protein</fullName>
    </recommendedName>
</protein>
<reference evidence="2 3" key="2">
    <citation type="journal article" date="2014" name="J. Gen. Appl. Microbiol.">
        <title>The early diverging ascomycetous budding yeast Saitoella complicata has three histone deacetylases belonging to the Clr6, Hos2, and Rpd3 lineages.</title>
        <authorList>
            <person name="Nishida H."/>
            <person name="Matsumoto T."/>
            <person name="Kondo S."/>
            <person name="Hamamoto M."/>
            <person name="Yoshikawa H."/>
        </authorList>
    </citation>
    <scope>NUCLEOTIDE SEQUENCE [LARGE SCALE GENOMIC DNA]</scope>
    <source>
        <strain evidence="2 3">NRRL Y-17804</strain>
    </source>
</reference>
<gene>
    <name evidence="2" type="ORF">G7K_2310-t1</name>
</gene>
<dbReference type="InterPro" id="IPR051412">
    <property type="entry name" value="Formin_Homology_Diaphanous_sf"/>
</dbReference>
<dbReference type="PANTHER" id="PTHR45691">
    <property type="entry name" value="PROTEIN DIAPHANOUS"/>
    <property type="match status" value="1"/>
</dbReference>
<feature type="compositionally biased region" description="Polar residues" evidence="1">
    <location>
        <begin position="137"/>
        <end position="148"/>
    </location>
</feature>
<feature type="compositionally biased region" description="Low complexity" evidence="1">
    <location>
        <begin position="303"/>
        <end position="317"/>
    </location>
</feature>
<feature type="compositionally biased region" description="Polar residues" evidence="1">
    <location>
        <begin position="198"/>
        <end position="211"/>
    </location>
</feature>
<dbReference type="AlphaFoldDB" id="A0A0E9NEK5"/>
<dbReference type="Proteomes" id="UP000033140">
    <property type="component" value="Unassembled WGS sequence"/>
</dbReference>
<evidence type="ECO:0000256" key="1">
    <source>
        <dbReference type="SAM" id="MobiDB-lite"/>
    </source>
</evidence>
<evidence type="ECO:0000313" key="2">
    <source>
        <dbReference type="EMBL" id="GAO48126.1"/>
    </source>
</evidence>
<reference evidence="2 3" key="3">
    <citation type="journal article" date="2015" name="Genome Announc.">
        <title>Draft Genome Sequence of the Archiascomycetous Yeast Saitoella complicata.</title>
        <authorList>
            <person name="Yamauchi K."/>
            <person name="Kondo S."/>
            <person name="Hamamoto M."/>
            <person name="Takahashi Y."/>
            <person name="Ogura Y."/>
            <person name="Hayashi T."/>
            <person name="Nishida H."/>
        </authorList>
    </citation>
    <scope>NUCLEOTIDE SEQUENCE [LARGE SCALE GENOMIC DNA]</scope>
    <source>
        <strain evidence="2 3">NRRL Y-17804</strain>
    </source>
</reference>
<dbReference type="EMBL" id="BACD03000013">
    <property type="protein sequence ID" value="GAO48126.1"/>
    <property type="molecule type" value="Genomic_DNA"/>
</dbReference>
<feature type="compositionally biased region" description="Polar residues" evidence="1">
    <location>
        <begin position="370"/>
        <end position="379"/>
    </location>
</feature>
<feature type="compositionally biased region" description="Basic and acidic residues" evidence="1">
    <location>
        <begin position="545"/>
        <end position="555"/>
    </location>
</feature>
<feature type="region of interest" description="Disordered" evidence="1">
    <location>
        <begin position="103"/>
        <end position="555"/>
    </location>
</feature>
<feature type="compositionally biased region" description="Polar residues" evidence="1">
    <location>
        <begin position="177"/>
        <end position="190"/>
    </location>
</feature>
<keyword evidence="3" id="KW-1185">Reference proteome</keyword>
<feature type="compositionally biased region" description="Pro residues" evidence="1">
    <location>
        <begin position="289"/>
        <end position="302"/>
    </location>
</feature>
<comment type="caution">
    <text evidence="2">The sequence shown here is derived from an EMBL/GenBank/DDBJ whole genome shotgun (WGS) entry which is preliminary data.</text>
</comment>
<organism evidence="2 3">
    <name type="scientific">Saitoella complicata (strain BCRC 22490 / CBS 7301 / JCM 7358 / NBRC 10748 / NRRL Y-17804)</name>
    <dbReference type="NCBI Taxonomy" id="698492"/>
    <lineage>
        <taxon>Eukaryota</taxon>
        <taxon>Fungi</taxon>
        <taxon>Dikarya</taxon>
        <taxon>Ascomycota</taxon>
        <taxon>Taphrinomycotina</taxon>
        <taxon>Taphrinomycotina incertae sedis</taxon>
        <taxon>Saitoella</taxon>
    </lineage>
</organism>
<name>A0A0E9NEK5_SAICN</name>
<feature type="compositionally biased region" description="Acidic residues" evidence="1">
    <location>
        <begin position="449"/>
        <end position="458"/>
    </location>
</feature>
<dbReference type="OMA" id="RGRYESH"/>
<evidence type="ECO:0008006" key="4">
    <source>
        <dbReference type="Google" id="ProtNLM"/>
    </source>
</evidence>